<evidence type="ECO:0000313" key="2">
    <source>
        <dbReference type="EMBL" id="NDK55876.1"/>
    </source>
</evidence>
<comment type="caution">
    <text evidence="2">The sequence shown here is derived from an EMBL/GenBank/DDBJ whole genome shotgun (WGS) entry which is preliminary data.</text>
</comment>
<organism evidence="2 3">
    <name type="scientific">Pontibacter fetidus</name>
    <dbReference type="NCBI Taxonomy" id="2700082"/>
    <lineage>
        <taxon>Bacteria</taxon>
        <taxon>Pseudomonadati</taxon>
        <taxon>Bacteroidota</taxon>
        <taxon>Cytophagia</taxon>
        <taxon>Cytophagales</taxon>
        <taxon>Hymenobacteraceae</taxon>
        <taxon>Pontibacter</taxon>
    </lineage>
</organism>
<gene>
    <name evidence="2" type="ORF">GWO68_08105</name>
</gene>
<sequence>MLRCIFFRGIELHGGNHTGLFGIKNGTVISAGVAQLGIIPENVRPVVAIIAFITIIVFYVSAILHLTR</sequence>
<dbReference type="RefSeq" id="WP_162345935.1">
    <property type="nucleotide sequence ID" value="NZ_JAAEAA010000008.1"/>
</dbReference>
<evidence type="ECO:0000313" key="3">
    <source>
        <dbReference type="Proteomes" id="UP000478546"/>
    </source>
</evidence>
<keyword evidence="1" id="KW-1133">Transmembrane helix</keyword>
<evidence type="ECO:0000256" key="1">
    <source>
        <dbReference type="SAM" id="Phobius"/>
    </source>
</evidence>
<reference evidence="2 3" key="1">
    <citation type="submission" date="2020-01" db="EMBL/GenBank/DDBJ databases">
        <authorList>
            <person name="Kim M.K."/>
        </authorList>
    </citation>
    <scope>NUCLEOTIDE SEQUENCE [LARGE SCALE GENOMIC DNA]</scope>
    <source>
        <strain evidence="2 3">BT213</strain>
    </source>
</reference>
<proteinExistence type="predicted"/>
<keyword evidence="1" id="KW-0812">Transmembrane</keyword>
<accession>A0A6B2H5C1</accession>
<dbReference type="Proteomes" id="UP000478546">
    <property type="component" value="Unassembled WGS sequence"/>
</dbReference>
<feature type="transmembrane region" description="Helical" evidence="1">
    <location>
        <begin position="46"/>
        <end position="66"/>
    </location>
</feature>
<protein>
    <submittedName>
        <fullName evidence="2">Uncharacterized protein</fullName>
    </submittedName>
</protein>
<dbReference type="AlphaFoldDB" id="A0A6B2H5C1"/>
<dbReference type="EMBL" id="JAAEAA010000008">
    <property type="protein sequence ID" value="NDK55876.1"/>
    <property type="molecule type" value="Genomic_DNA"/>
</dbReference>
<keyword evidence="3" id="KW-1185">Reference proteome</keyword>
<keyword evidence="1" id="KW-0472">Membrane</keyword>
<name>A0A6B2H5C1_9BACT</name>